<dbReference type="Proteomes" id="UP000196531">
    <property type="component" value="Unassembled WGS sequence"/>
</dbReference>
<organism evidence="1 2">
    <name type="scientific">Halobacteriovorax marinus</name>
    <dbReference type="NCBI Taxonomy" id="97084"/>
    <lineage>
        <taxon>Bacteria</taxon>
        <taxon>Pseudomonadati</taxon>
        <taxon>Bdellovibrionota</taxon>
        <taxon>Bacteriovoracia</taxon>
        <taxon>Bacteriovoracales</taxon>
        <taxon>Halobacteriovoraceae</taxon>
        <taxon>Halobacteriovorax</taxon>
    </lineage>
</organism>
<comment type="caution">
    <text evidence="1">The sequence shown here is derived from an EMBL/GenBank/DDBJ whole genome shotgun (WGS) entry which is preliminary data.</text>
</comment>
<gene>
    <name evidence="1" type="ORF">A9Q84_04050</name>
</gene>
<protein>
    <submittedName>
        <fullName evidence="1">Uncharacterized protein</fullName>
    </submittedName>
</protein>
<dbReference type="AlphaFoldDB" id="A0A1Y5FH03"/>
<dbReference type="EMBL" id="MAAO01000004">
    <property type="protein sequence ID" value="OUR98595.1"/>
    <property type="molecule type" value="Genomic_DNA"/>
</dbReference>
<evidence type="ECO:0000313" key="1">
    <source>
        <dbReference type="EMBL" id="OUR98595.1"/>
    </source>
</evidence>
<evidence type="ECO:0000313" key="2">
    <source>
        <dbReference type="Proteomes" id="UP000196531"/>
    </source>
</evidence>
<accession>A0A1Y5FH03</accession>
<name>A0A1Y5FH03_9BACT</name>
<sequence>MNFAKFTVISQRDVQALGTTDEIILLNLDHVVSVKPIQIPLEDKIVEGFWIRTTNGKKYRAIEIPDSLHVFFEN</sequence>
<proteinExistence type="predicted"/>
<reference evidence="2" key="1">
    <citation type="journal article" date="2017" name="Proc. Natl. Acad. Sci. U.S.A.">
        <title>Simulation of Deepwater Horizon oil plume reveals substrate specialization within a complex community of hydrocarbon-degraders.</title>
        <authorList>
            <person name="Hu P."/>
            <person name="Dubinsky E.A."/>
            <person name="Probst A.J."/>
            <person name="Wang J."/>
            <person name="Sieber C.M.K."/>
            <person name="Tom L.M."/>
            <person name="Gardinali P."/>
            <person name="Banfield J.F."/>
            <person name="Atlas R.M."/>
            <person name="Andersen G.L."/>
        </authorList>
    </citation>
    <scope>NUCLEOTIDE SEQUENCE [LARGE SCALE GENOMIC DNA]</scope>
</reference>